<comment type="catalytic activity">
    <reaction evidence="13">
        <text>pyruvate + ATP = phosphoenolpyruvate + ADP + H(+)</text>
        <dbReference type="Rhea" id="RHEA:18157"/>
        <dbReference type="ChEBI" id="CHEBI:15361"/>
        <dbReference type="ChEBI" id="CHEBI:15378"/>
        <dbReference type="ChEBI" id="CHEBI:30616"/>
        <dbReference type="ChEBI" id="CHEBI:58702"/>
        <dbReference type="ChEBI" id="CHEBI:456216"/>
        <dbReference type="EC" id="2.7.1.40"/>
    </reaction>
</comment>
<gene>
    <name evidence="16" type="primary">pyk</name>
    <name evidence="16" type="ORF">FRD01_02345</name>
</gene>
<dbReference type="GO" id="GO:0030955">
    <property type="term" value="F:potassium ion binding"/>
    <property type="evidence" value="ECO:0007669"/>
    <property type="project" value="UniProtKB-UniRule"/>
</dbReference>
<reference evidence="16 17" key="1">
    <citation type="submission" date="2019-08" db="EMBL/GenBank/DDBJ databases">
        <authorList>
            <person name="Liang Q."/>
        </authorList>
    </citation>
    <scope>NUCLEOTIDE SEQUENCE [LARGE SCALE GENOMIC DNA]</scope>
    <source>
        <strain evidence="16 17">V1718</strain>
    </source>
</reference>
<keyword evidence="5" id="KW-0479">Metal-binding</keyword>
<dbReference type="EMBL" id="CP042467">
    <property type="protein sequence ID" value="QED26117.1"/>
    <property type="molecule type" value="Genomic_DNA"/>
</dbReference>
<feature type="domain" description="Pyruvate kinase barrel" evidence="14">
    <location>
        <begin position="1"/>
        <end position="321"/>
    </location>
</feature>
<dbReference type="SUPFAM" id="SSF51621">
    <property type="entry name" value="Phosphoenolpyruvate/pyruvate domain"/>
    <property type="match status" value="1"/>
</dbReference>
<dbReference type="PRINTS" id="PR01050">
    <property type="entry name" value="PYRUVTKNASE"/>
</dbReference>
<dbReference type="RefSeq" id="WP_146957279.1">
    <property type="nucleotide sequence ID" value="NZ_CP042467.1"/>
</dbReference>
<comment type="pathway">
    <text evidence="1 13">Carbohydrate degradation; glycolysis; pyruvate from D-glyceraldehyde 3-phosphate: step 5/5.</text>
</comment>
<name>A0A5B8XLZ8_9DELT</name>
<dbReference type="PANTHER" id="PTHR11817">
    <property type="entry name" value="PYRUVATE KINASE"/>
    <property type="match status" value="1"/>
</dbReference>
<dbReference type="GO" id="GO:0005524">
    <property type="term" value="F:ATP binding"/>
    <property type="evidence" value="ECO:0007669"/>
    <property type="project" value="UniProtKB-KW"/>
</dbReference>
<evidence type="ECO:0000256" key="7">
    <source>
        <dbReference type="ARBA" id="ARBA00022777"/>
    </source>
</evidence>
<keyword evidence="9 13" id="KW-0460">Magnesium</keyword>
<feature type="domain" description="Pyruvate kinase C-terminal" evidence="15">
    <location>
        <begin position="353"/>
        <end position="473"/>
    </location>
</feature>
<evidence type="ECO:0000256" key="11">
    <source>
        <dbReference type="ARBA" id="ARBA00023317"/>
    </source>
</evidence>
<evidence type="ECO:0000256" key="4">
    <source>
        <dbReference type="ARBA" id="ARBA00022679"/>
    </source>
</evidence>
<keyword evidence="4 13" id="KW-0808">Transferase</keyword>
<dbReference type="NCBIfam" id="NF004978">
    <property type="entry name" value="PRK06354.1"/>
    <property type="match status" value="1"/>
</dbReference>
<evidence type="ECO:0000256" key="2">
    <source>
        <dbReference type="ARBA" id="ARBA00008663"/>
    </source>
</evidence>
<evidence type="ECO:0000256" key="13">
    <source>
        <dbReference type="RuleBase" id="RU000504"/>
    </source>
</evidence>
<proteinExistence type="inferred from homology"/>
<evidence type="ECO:0000256" key="8">
    <source>
        <dbReference type="ARBA" id="ARBA00022840"/>
    </source>
</evidence>
<dbReference type="InterPro" id="IPR011037">
    <property type="entry name" value="Pyrv_Knase-like_insert_dom_sf"/>
</dbReference>
<sequence>MRRTKIVCTLGPASTSEDMIAELILAGMNVARLNFSHGTHDIHARVFEDIRRISAELRKPVAILQDLQGPKIRVGKFEEGQIELVDGADFTISVDDFVGNQERVSTTYKELHRDVKAGDILLLDDGLLQLRVAGVHGPEVHCVVEIGGTLKNNKGINIPGAAVSAPSLTPKDEEDLSFGLDLGVDFVALSFVRSPLDIHQLRARMPEKRHPKIISKIEKPQAIDVLEDIISVSDGIMVARGDLGVELPPQKVPIIQKRAIRIANSMGRISITATQMLESMTENSRPTRAEASDVANAVLDGTDAVMLSGETASGKYPVQSVRMMADIINEVESHGHAKLELDASEHLKTFPAAVARSAAVAAHELDVKGIVVLTLTGSTARLLMTYRPNKPIFACTPDEKLARQMALYWGVAPHHIELDLSADTDGDQQYTSENAIQRIEEVLKQNHEVTTGDEVIVVMGSPVRPHAETNLIKFHRVG</sequence>
<dbReference type="Gene3D" id="3.40.1380.20">
    <property type="entry name" value="Pyruvate kinase, C-terminal domain"/>
    <property type="match status" value="1"/>
</dbReference>
<evidence type="ECO:0000256" key="9">
    <source>
        <dbReference type="ARBA" id="ARBA00022842"/>
    </source>
</evidence>
<dbReference type="EC" id="2.7.1.40" evidence="3 12"/>
<keyword evidence="10 13" id="KW-0324">Glycolysis</keyword>
<dbReference type="InterPro" id="IPR036918">
    <property type="entry name" value="Pyrv_Knase_C_sf"/>
</dbReference>
<dbReference type="InterPro" id="IPR015806">
    <property type="entry name" value="Pyrv_Knase_insert_dom_sf"/>
</dbReference>
<dbReference type="GO" id="GO:0004743">
    <property type="term" value="F:pyruvate kinase activity"/>
    <property type="evidence" value="ECO:0007669"/>
    <property type="project" value="UniProtKB-UniRule"/>
</dbReference>
<accession>A0A5B8XLZ8</accession>
<dbReference type="SUPFAM" id="SSF50800">
    <property type="entry name" value="PK beta-barrel domain-like"/>
    <property type="match status" value="1"/>
</dbReference>
<dbReference type="Pfam" id="PF02887">
    <property type="entry name" value="PK_C"/>
    <property type="match status" value="1"/>
</dbReference>
<evidence type="ECO:0000313" key="17">
    <source>
        <dbReference type="Proteomes" id="UP000321595"/>
    </source>
</evidence>
<dbReference type="Pfam" id="PF00224">
    <property type="entry name" value="PK"/>
    <property type="match status" value="1"/>
</dbReference>
<comment type="similarity">
    <text evidence="2 13">Belongs to the pyruvate kinase family.</text>
</comment>
<dbReference type="Proteomes" id="UP000321595">
    <property type="component" value="Chromosome"/>
</dbReference>
<dbReference type="FunFam" id="2.40.33.10:FF:000001">
    <property type="entry name" value="Pyruvate kinase"/>
    <property type="match status" value="1"/>
</dbReference>
<dbReference type="InterPro" id="IPR015793">
    <property type="entry name" value="Pyrv_Knase_brl"/>
</dbReference>
<keyword evidence="8" id="KW-0067">ATP-binding</keyword>
<keyword evidence="11 16" id="KW-0670">Pyruvate</keyword>
<dbReference type="GO" id="GO:0000287">
    <property type="term" value="F:magnesium ion binding"/>
    <property type="evidence" value="ECO:0007669"/>
    <property type="project" value="UniProtKB-UniRule"/>
</dbReference>
<evidence type="ECO:0000256" key="5">
    <source>
        <dbReference type="ARBA" id="ARBA00022723"/>
    </source>
</evidence>
<dbReference type="OrthoDB" id="9812123at2"/>
<dbReference type="InterPro" id="IPR015813">
    <property type="entry name" value="Pyrv/PenolPyrv_kinase-like_dom"/>
</dbReference>
<evidence type="ECO:0000256" key="10">
    <source>
        <dbReference type="ARBA" id="ARBA00023152"/>
    </source>
</evidence>
<organism evidence="16 17">
    <name type="scientific">Microvenator marinus</name>
    <dbReference type="NCBI Taxonomy" id="2600177"/>
    <lineage>
        <taxon>Bacteria</taxon>
        <taxon>Deltaproteobacteria</taxon>
        <taxon>Bradymonadales</taxon>
        <taxon>Microvenatoraceae</taxon>
        <taxon>Microvenator</taxon>
    </lineage>
</organism>
<dbReference type="GO" id="GO:0016301">
    <property type="term" value="F:kinase activity"/>
    <property type="evidence" value="ECO:0007669"/>
    <property type="project" value="UniProtKB-KW"/>
</dbReference>
<evidence type="ECO:0000259" key="15">
    <source>
        <dbReference type="Pfam" id="PF02887"/>
    </source>
</evidence>
<dbReference type="Gene3D" id="3.20.20.60">
    <property type="entry name" value="Phosphoenolpyruvate-binding domains"/>
    <property type="match status" value="1"/>
</dbReference>
<dbReference type="InterPro" id="IPR040442">
    <property type="entry name" value="Pyrv_kinase-like_dom_sf"/>
</dbReference>
<evidence type="ECO:0000259" key="14">
    <source>
        <dbReference type="Pfam" id="PF00224"/>
    </source>
</evidence>
<protein>
    <recommendedName>
        <fullName evidence="3 12">Pyruvate kinase</fullName>
        <ecNumber evidence="3 12">2.7.1.40</ecNumber>
    </recommendedName>
</protein>
<dbReference type="UniPathway" id="UPA00109">
    <property type="reaction ID" value="UER00188"/>
</dbReference>
<evidence type="ECO:0000256" key="6">
    <source>
        <dbReference type="ARBA" id="ARBA00022741"/>
    </source>
</evidence>
<evidence type="ECO:0000256" key="12">
    <source>
        <dbReference type="NCBIfam" id="TIGR01064"/>
    </source>
</evidence>
<keyword evidence="17" id="KW-1185">Reference proteome</keyword>
<keyword evidence="7 13" id="KW-0418">Kinase</keyword>
<evidence type="ECO:0000256" key="3">
    <source>
        <dbReference type="ARBA" id="ARBA00012142"/>
    </source>
</evidence>
<dbReference type="NCBIfam" id="TIGR01064">
    <property type="entry name" value="pyruv_kin"/>
    <property type="match status" value="1"/>
</dbReference>
<evidence type="ECO:0000256" key="1">
    <source>
        <dbReference type="ARBA" id="ARBA00004997"/>
    </source>
</evidence>
<evidence type="ECO:0000313" key="16">
    <source>
        <dbReference type="EMBL" id="QED26117.1"/>
    </source>
</evidence>
<dbReference type="NCBIfam" id="NF004491">
    <property type="entry name" value="PRK05826.1"/>
    <property type="match status" value="1"/>
</dbReference>
<dbReference type="AlphaFoldDB" id="A0A5B8XLZ8"/>
<dbReference type="SUPFAM" id="SSF52935">
    <property type="entry name" value="PK C-terminal domain-like"/>
    <property type="match status" value="1"/>
</dbReference>
<dbReference type="Gene3D" id="2.40.33.10">
    <property type="entry name" value="PK beta-barrel domain-like"/>
    <property type="match status" value="1"/>
</dbReference>
<dbReference type="InterPro" id="IPR015795">
    <property type="entry name" value="Pyrv_Knase_C"/>
</dbReference>
<dbReference type="KEGG" id="bbae:FRD01_02345"/>
<keyword evidence="6" id="KW-0547">Nucleotide-binding</keyword>
<dbReference type="InterPro" id="IPR001697">
    <property type="entry name" value="Pyr_Knase"/>
</dbReference>